<dbReference type="InterPro" id="IPR010328">
    <property type="entry name" value="DUF928"/>
</dbReference>
<gene>
    <name evidence="2" type="ORF">BN874_2110004</name>
</gene>
<sequence length="242" mass="26009">MNAIHSNLLIGLALALSMVAMPAIIQAQSTPPAAVTPPLTATQAPVYKPPMLGAPATRVGGASRGTQDSGLILSVLAPESTGLTSRAQPTLYWYISKALSAPLEFTLNDDHSIKPLIEIKVNASQPGIHALRLNYPLKPEVEYQWSLAAVADPDQRAGDTLASGTIKQLQPSAPLTAQLKQASLREQPFRYAQEGFWYDAIATLSEQIDAHPADRGLREQRAALLEQEGLKTAAAYDREVRP</sequence>
<protein>
    <recommendedName>
        <fullName evidence="4">DUF928 domain-containing protein</fullName>
    </recommendedName>
</protein>
<organism evidence="2 3">
    <name type="scientific">Candidatus Contendobacter odensis Run_B_J11</name>
    <dbReference type="NCBI Taxonomy" id="1400861"/>
    <lineage>
        <taxon>Bacteria</taxon>
        <taxon>Pseudomonadati</taxon>
        <taxon>Pseudomonadota</taxon>
        <taxon>Gammaproteobacteria</taxon>
        <taxon>Candidatus Competibacteraceae</taxon>
        <taxon>Candidatus Contendibacter</taxon>
    </lineage>
</organism>
<dbReference type="RefSeq" id="WP_034432600.1">
    <property type="nucleotide sequence ID" value="NZ_CBTK010000126.1"/>
</dbReference>
<reference evidence="2 3" key="1">
    <citation type="journal article" date="2014" name="ISME J.">
        <title>Candidatus Competibacter-lineage genomes retrieved from metagenomes reveal functional metabolic diversity.</title>
        <authorList>
            <person name="McIlroy S.J."/>
            <person name="Albertsen M."/>
            <person name="Andresen E.K."/>
            <person name="Saunders A.M."/>
            <person name="Kristiansen R."/>
            <person name="Stokholm-Bjerregaard M."/>
            <person name="Nielsen K.L."/>
            <person name="Nielsen P.H."/>
        </authorList>
    </citation>
    <scope>NUCLEOTIDE SEQUENCE [LARGE SCALE GENOMIC DNA]</scope>
    <source>
        <strain evidence="2 3">Run_B_J11</strain>
    </source>
</reference>
<dbReference type="Pfam" id="PF06051">
    <property type="entry name" value="DUF928"/>
    <property type="match status" value="1"/>
</dbReference>
<dbReference type="EMBL" id="CBTK010000126">
    <property type="protein sequence ID" value="CDH45161.1"/>
    <property type="molecule type" value="Genomic_DNA"/>
</dbReference>
<feature type="signal peptide" evidence="1">
    <location>
        <begin position="1"/>
        <end position="27"/>
    </location>
</feature>
<dbReference type="OrthoDB" id="5625579at2"/>
<evidence type="ECO:0000313" key="2">
    <source>
        <dbReference type="EMBL" id="CDH45161.1"/>
    </source>
</evidence>
<feature type="chain" id="PRO_5031538468" description="DUF928 domain-containing protein" evidence="1">
    <location>
        <begin position="28"/>
        <end position="242"/>
    </location>
</feature>
<dbReference type="Proteomes" id="UP000019184">
    <property type="component" value="Unassembled WGS sequence"/>
</dbReference>
<accession>A0A7U7J4A9</accession>
<evidence type="ECO:0008006" key="4">
    <source>
        <dbReference type="Google" id="ProtNLM"/>
    </source>
</evidence>
<keyword evidence="3" id="KW-1185">Reference proteome</keyword>
<comment type="caution">
    <text evidence="2">The sequence shown here is derived from an EMBL/GenBank/DDBJ whole genome shotgun (WGS) entry which is preliminary data.</text>
</comment>
<evidence type="ECO:0000256" key="1">
    <source>
        <dbReference type="SAM" id="SignalP"/>
    </source>
</evidence>
<proteinExistence type="predicted"/>
<evidence type="ECO:0000313" key="3">
    <source>
        <dbReference type="Proteomes" id="UP000019184"/>
    </source>
</evidence>
<keyword evidence="1" id="KW-0732">Signal</keyword>
<dbReference type="AlphaFoldDB" id="A0A7U7J4A9"/>
<name>A0A7U7J4A9_9GAMM</name>